<dbReference type="AlphaFoldDB" id="A0AAD5CCU7"/>
<dbReference type="Proteomes" id="UP001206925">
    <property type="component" value="Unassembled WGS sequence"/>
</dbReference>
<gene>
    <name evidence="2" type="ORF">M8C21_016153</name>
</gene>
<comment type="caution">
    <text evidence="2">The sequence shown here is derived from an EMBL/GenBank/DDBJ whole genome shotgun (WGS) entry which is preliminary data.</text>
</comment>
<dbReference type="EMBL" id="JAMZMK010008604">
    <property type="protein sequence ID" value="KAI7739576.1"/>
    <property type="molecule type" value="Genomic_DNA"/>
</dbReference>
<proteinExistence type="predicted"/>
<keyword evidence="3" id="KW-1185">Reference proteome</keyword>
<protein>
    <submittedName>
        <fullName evidence="2">Uncharacterized protein</fullName>
    </submittedName>
</protein>
<reference evidence="2" key="1">
    <citation type="submission" date="2022-06" db="EMBL/GenBank/DDBJ databases">
        <title>Uncovering the hologenomic basis of an extraordinary plant invasion.</title>
        <authorList>
            <person name="Bieker V.C."/>
            <person name="Martin M.D."/>
            <person name="Gilbert T."/>
            <person name="Hodgins K."/>
            <person name="Battlay P."/>
            <person name="Petersen B."/>
            <person name="Wilson J."/>
        </authorList>
    </citation>
    <scope>NUCLEOTIDE SEQUENCE</scope>
    <source>
        <strain evidence="2">AA19_3_7</strain>
        <tissue evidence="2">Leaf</tissue>
    </source>
</reference>
<organism evidence="2 3">
    <name type="scientific">Ambrosia artemisiifolia</name>
    <name type="common">Common ragweed</name>
    <dbReference type="NCBI Taxonomy" id="4212"/>
    <lineage>
        <taxon>Eukaryota</taxon>
        <taxon>Viridiplantae</taxon>
        <taxon>Streptophyta</taxon>
        <taxon>Embryophyta</taxon>
        <taxon>Tracheophyta</taxon>
        <taxon>Spermatophyta</taxon>
        <taxon>Magnoliopsida</taxon>
        <taxon>eudicotyledons</taxon>
        <taxon>Gunneridae</taxon>
        <taxon>Pentapetalae</taxon>
        <taxon>asterids</taxon>
        <taxon>campanulids</taxon>
        <taxon>Asterales</taxon>
        <taxon>Asteraceae</taxon>
        <taxon>Asteroideae</taxon>
        <taxon>Heliantheae alliance</taxon>
        <taxon>Heliantheae</taxon>
        <taxon>Ambrosia</taxon>
    </lineage>
</organism>
<keyword evidence="1" id="KW-0732">Signal</keyword>
<evidence type="ECO:0000313" key="3">
    <source>
        <dbReference type="Proteomes" id="UP001206925"/>
    </source>
</evidence>
<evidence type="ECO:0000256" key="1">
    <source>
        <dbReference type="SAM" id="SignalP"/>
    </source>
</evidence>
<accession>A0AAD5CCU7</accession>
<sequence length="135" mass="14468">MATASTHLQLTILLALLVLACFLEVLGSEKKTPLGFNGSQVGVTFQISKGSDVKVTIPTLETTMWPETGGRPIVSQINVASYSAKKSCKGIEGLCNRNCLTGCCNERCSKRFTNGSGKCMEPMLPSTPCLCHYTC</sequence>
<evidence type="ECO:0000313" key="2">
    <source>
        <dbReference type="EMBL" id="KAI7739576.1"/>
    </source>
</evidence>
<feature type="chain" id="PRO_5041976087" evidence="1">
    <location>
        <begin position="28"/>
        <end position="135"/>
    </location>
</feature>
<name>A0AAD5CCU7_AMBAR</name>
<feature type="signal peptide" evidence="1">
    <location>
        <begin position="1"/>
        <end position="27"/>
    </location>
</feature>